<reference evidence="1 2" key="1">
    <citation type="submission" date="2019-03" db="EMBL/GenBank/DDBJ databases">
        <title>Genomic Encyclopedia of Type Strains, Phase IV (KMG-V): Genome sequencing to study the core and pangenomes of soil and plant-associated prokaryotes.</title>
        <authorList>
            <person name="Whitman W."/>
        </authorList>
    </citation>
    <scope>NUCLEOTIDE SEQUENCE [LARGE SCALE GENOMIC DNA]</scope>
    <source>
        <strain evidence="1 2">Hc14</strain>
    </source>
</reference>
<protein>
    <submittedName>
        <fullName evidence="1">Uncharacterized protein</fullName>
    </submittedName>
</protein>
<dbReference type="Proteomes" id="UP000294576">
    <property type="component" value="Unassembled WGS sequence"/>
</dbReference>
<accession>A0A4R3QHV0</accession>
<sequence>MNIRSFVPWGFAAGRTTVAEKKAASGVPVADSTGAGEVDRGALMRRWRARGS</sequence>
<dbReference type="AlphaFoldDB" id="A0A4R3QHV0"/>
<organism evidence="1 2">
    <name type="scientific">Rhizobium sullae</name>
    <name type="common">Rhizobium hedysari</name>
    <dbReference type="NCBI Taxonomy" id="50338"/>
    <lineage>
        <taxon>Bacteria</taxon>
        <taxon>Pseudomonadati</taxon>
        <taxon>Pseudomonadota</taxon>
        <taxon>Alphaproteobacteria</taxon>
        <taxon>Hyphomicrobiales</taxon>
        <taxon>Rhizobiaceae</taxon>
        <taxon>Rhizobium/Agrobacterium group</taxon>
        <taxon>Rhizobium</taxon>
    </lineage>
</organism>
<comment type="caution">
    <text evidence="1">The sequence shown here is derived from an EMBL/GenBank/DDBJ whole genome shotgun (WGS) entry which is preliminary data.</text>
</comment>
<dbReference type="EMBL" id="SMBH01000002">
    <property type="protein sequence ID" value="TCU19342.1"/>
    <property type="molecule type" value="Genomic_DNA"/>
</dbReference>
<evidence type="ECO:0000313" key="2">
    <source>
        <dbReference type="Proteomes" id="UP000294576"/>
    </source>
</evidence>
<name>A0A4R3QHV0_RHISU</name>
<evidence type="ECO:0000313" key="1">
    <source>
        <dbReference type="EMBL" id="TCU19342.1"/>
    </source>
</evidence>
<proteinExistence type="predicted"/>
<gene>
    <name evidence="1" type="ORF">EV132_102573</name>
</gene>